<sequence length="213" mass="22779">MTGPLIHESAYVDEGAQVGDGTRIWHFTHVMPRAVIGEGCSIGQNVLIANDVRVGNGVKIQNNVAVYEGVTLEDYVFCGPSMVFTNVRTPRSEFPRNTGADYLPTLVKRGASIGANATIVCGVTLHEGAFVAAGAVVTRDVPPYVMVAGVPARPIGYMSASGDVLDFEQATEVQDSRGHRYRLVAPWQVERLPSNVEVSPEDAQALPGAEREA</sequence>
<dbReference type="InterPro" id="IPR011004">
    <property type="entry name" value="Trimer_LpxA-like_sf"/>
</dbReference>
<dbReference type="Pfam" id="PF14602">
    <property type="entry name" value="Hexapep_2"/>
    <property type="match status" value="1"/>
</dbReference>
<dbReference type="InterPro" id="IPR050179">
    <property type="entry name" value="Trans_hexapeptide_repeat"/>
</dbReference>
<keyword evidence="2" id="KW-1185">Reference proteome</keyword>
<gene>
    <name evidence="1" type="ORF">ACFP90_16150</name>
</gene>
<dbReference type="SUPFAM" id="SSF51161">
    <property type="entry name" value="Trimeric LpxA-like enzymes"/>
    <property type="match status" value="1"/>
</dbReference>
<comment type="caution">
    <text evidence="1">The sequence shown here is derived from an EMBL/GenBank/DDBJ whole genome shotgun (WGS) entry which is preliminary data.</text>
</comment>
<dbReference type="RefSeq" id="WP_224609018.1">
    <property type="nucleotide sequence ID" value="NZ_JAIQXV010000010.1"/>
</dbReference>
<dbReference type="PANTHER" id="PTHR43300">
    <property type="entry name" value="ACETYLTRANSFERASE"/>
    <property type="match status" value="1"/>
</dbReference>
<dbReference type="CDD" id="cd03358">
    <property type="entry name" value="LbH_WxcM_N_like"/>
    <property type="match status" value="1"/>
</dbReference>
<dbReference type="Gene3D" id="2.160.10.10">
    <property type="entry name" value="Hexapeptide repeat proteins"/>
    <property type="match status" value="1"/>
</dbReference>
<organism evidence="1 2">
    <name type="scientific">Deinococcus multiflagellatus</name>
    <dbReference type="NCBI Taxonomy" id="1656887"/>
    <lineage>
        <taxon>Bacteria</taxon>
        <taxon>Thermotogati</taxon>
        <taxon>Deinococcota</taxon>
        <taxon>Deinococci</taxon>
        <taxon>Deinococcales</taxon>
        <taxon>Deinococcaceae</taxon>
        <taxon>Deinococcus</taxon>
    </lineage>
</organism>
<evidence type="ECO:0000313" key="1">
    <source>
        <dbReference type="EMBL" id="MFC6661691.1"/>
    </source>
</evidence>
<dbReference type="Proteomes" id="UP001596317">
    <property type="component" value="Unassembled WGS sequence"/>
</dbReference>
<dbReference type="Pfam" id="PF00132">
    <property type="entry name" value="Hexapep"/>
    <property type="match status" value="1"/>
</dbReference>
<name>A0ABW1ZLT2_9DEIO</name>
<accession>A0ABW1ZLT2</accession>
<dbReference type="InterPro" id="IPR001451">
    <property type="entry name" value="Hexapep"/>
</dbReference>
<dbReference type="PANTHER" id="PTHR43300:SF4">
    <property type="entry name" value="ACYL-[ACYL-CARRIER-PROTEIN]--UDP-N-ACETYLGLUCOSAMINE O-ACYLTRANSFERASE"/>
    <property type="match status" value="1"/>
</dbReference>
<protein>
    <submittedName>
        <fullName evidence="1">DapH/DapD/GlmU-related protein</fullName>
    </submittedName>
</protein>
<reference evidence="2" key="1">
    <citation type="journal article" date="2019" name="Int. J. Syst. Evol. Microbiol.">
        <title>The Global Catalogue of Microorganisms (GCM) 10K type strain sequencing project: providing services to taxonomists for standard genome sequencing and annotation.</title>
        <authorList>
            <consortium name="The Broad Institute Genomics Platform"/>
            <consortium name="The Broad Institute Genome Sequencing Center for Infectious Disease"/>
            <person name="Wu L."/>
            <person name="Ma J."/>
        </authorList>
    </citation>
    <scope>NUCLEOTIDE SEQUENCE [LARGE SCALE GENOMIC DNA]</scope>
    <source>
        <strain evidence="2">CCUG 63830</strain>
    </source>
</reference>
<proteinExistence type="predicted"/>
<evidence type="ECO:0000313" key="2">
    <source>
        <dbReference type="Proteomes" id="UP001596317"/>
    </source>
</evidence>
<dbReference type="EMBL" id="JBHSWB010000001">
    <property type="protein sequence ID" value="MFC6661691.1"/>
    <property type="molecule type" value="Genomic_DNA"/>
</dbReference>